<sequence length="331" mass="39491">MALLCDNFIKQERWGNKKENPYQGPWDPYVRDIDPTMLISETGSYDDELQQEFWWVNKNIFNWDCTNEKWVNDSSVLPNMEEIIQIKDDKGEEWLVLEGYPSWSEPKKIGEEKWDQPHKELWCHIRSYLIKNDEFNSFKDWAIEQEFMGRWMPESGDRYEMFSREYYWSPAQDYFMTEYYGGSEWKEVHDKESGKYVAEVNVTAQGFLWEEEFDKSKEETISFLKPSTVIHKGMDLKYSEREGEFMDNSKVVQCFAPNVYHNSKSYLLVRKPSFLKFLKENNLKIVWTVLGEKQIIGGRSFGADYPERLEISGAYYFDKKELKGVINTKKT</sequence>
<reference evidence="1" key="2">
    <citation type="submission" date="2020-09" db="EMBL/GenBank/DDBJ databases">
        <authorList>
            <person name="Sun Q."/>
            <person name="Kim S."/>
        </authorList>
    </citation>
    <scope>NUCLEOTIDE SEQUENCE</scope>
    <source>
        <strain evidence="1">KCTC 12719</strain>
    </source>
</reference>
<organism evidence="1 2">
    <name type="scientific">Salinimicrobium marinum</name>
    <dbReference type="NCBI Taxonomy" id="680283"/>
    <lineage>
        <taxon>Bacteria</taxon>
        <taxon>Pseudomonadati</taxon>
        <taxon>Bacteroidota</taxon>
        <taxon>Flavobacteriia</taxon>
        <taxon>Flavobacteriales</taxon>
        <taxon>Flavobacteriaceae</taxon>
        <taxon>Salinimicrobium</taxon>
    </lineage>
</organism>
<evidence type="ECO:0000313" key="1">
    <source>
        <dbReference type="EMBL" id="GHA40185.1"/>
    </source>
</evidence>
<comment type="caution">
    <text evidence="1">The sequence shown here is derived from an EMBL/GenBank/DDBJ whole genome shotgun (WGS) entry which is preliminary data.</text>
</comment>
<accession>A0A918SI61</accession>
<keyword evidence="2" id="KW-1185">Reference proteome</keyword>
<dbReference type="RefSeq" id="WP_189604808.1">
    <property type="nucleotide sequence ID" value="NZ_BMXB01000008.1"/>
</dbReference>
<name>A0A918SI61_9FLAO</name>
<protein>
    <submittedName>
        <fullName evidence="1">Uncharacterized protein</fullName>
    </submittedName>
</protein>
<proteinExistence type="predicted"/>
<evidence type="ECO:0000313" key="2">
    <source>
        <dbReference type="Proteomes" id="UP000610456"/>
    </source>
</evidence>
<dbReference type="EMBL" id="BMXB01000008">
    <property type="protein sequence ID" value="GHA40185.1"/>
    <property type="molecule type" value="Genomic_DNA"/>
</dbReference>
<gene>
    <name evidence="1" type="ORF">GCM10007103_22030</name>
</gene>
<reference evidence="1" key="1">
    <citation type="journal article" date="2014" name="Int. J. Syst. Evol. Microbiol.">
        <title>Complete genome sequence of Corynebacterium casei LMG S-19264T (=DSM 44701T), isolated from a smear-ripened cheese.</title>
        <authorList>
            <consortium name="US DOE Joint Genome Institute (JGI-PGF)"/>
            <person name="Walter F."/>
            <person name="Albersmeier A."/>
            <person name="Kalinowski J."/>
            <person name="Ruckert C."/>
        </authorList>
    </citation>
    <scope>NUCLEOTIDE SEQUENCE</scope>
    <source>
        <strain evidence="1">KCTC 12719</strain>
    </source>
</reference>
<dbReference type="AlphaFoldDB" id="A0A918SI61"/>
<dbReference type="Proteomes" id="UP000610456">
    <property type="component" value="Unassembled WGS sequence"/>
</dbReference>